<keyword evidence="3" id="KW-1185">Reference proteome</keyword>
<dbReference type="GO" id="GO:0003677">
    <property type="term" value="F:DNA binding"/>
    <property type="evidence" value="ECO:0007669"/>
    <property type="project" value="InterPro"/>
</dbReference>
<dbReference type="Proteomes" id="UP000355283">
    <property type="component" value="Unassembled WGS sequence"/>
</dbReference>
<dbReference type="EMBL" id="SDOX01000145">
    <property type="protein sequence ID" value="TFJ80920.1"/>
    <property type="molecule type" value="Genomic_DNA"/>
</dbReference>
<accession>A0A4D9CP64</accession>
<evidence type="ECO:0000313" key="2">
    <source>
        <dbReference type="EMBL" id="TFJ80920.1"/>
    </source>
</evidence>
<dbReference type="Gene3D" id="2.30.31.10">
    <property type="entry name" value="Transcriptional Coactivator Pc4, Chain A"/>
    <property type="match status" value="1"/>
</dbReference>
<reference evidence="2 3" key="1">
    <citation type="submission" date="2019-01" db="EMBL/GenBank/DDBJ databases">
        <title>Nuclear Genome Assembly of the Microalgal Biofuel strain Nannochloropsis salina CCMP1776.</title>
        <authorList>
            <person name="Hovde B."/>
        </authorList>
    </citation>
    <scope>NUCLEOTIDE SEQUENCE [LARGE SCALE GENOMIC DNA]</scope>
    <source>
        <strain evidence="2 3">CCMP1776</strain>
    </source>
</reference>
<feature type="region of interest" description="Disordered" evidence="1">
    <location>
        <begin position="281"/>
        <end position="302"/>
    </location>
</feature>
<proteinExistence type="predicted"/>
<name>A0A4D9CP64_9STRA</name>
<comment type="caution">
    <text evidence="2">The sequence shown here is derived from an EMBL/GenBank/DDBJ whole genome shotgun (WGS) entry which is preliminary data.</text>
</comment>
<sequence length="433" mass="46362">MLAFSRRSIAGLRDCVDHVASRRLLPNVKSTTLRLACPKFVSTHPQSLRSYAPRRGNNIGPRTRYQHCPSHALSGFDPRSSRRPFLPLLSSFPLHLPGTSAFSSSTGGEGYGLLKLDPDFTVFGNDCILKFRLTNYQFPASTAIPGGGGEGGAGPSRVKPINSRLLVEFTRRKSSGTYDWKGTKRLSLTAEEIGLLLDCGPSEELIFRRTRGGEGVGGGTIESAGPVPQREMKVIPTTTGGWAVRFSIENEDLFDVTVSRGRKAVLKSLIHTSLPAIFGWGGASRGEGGEGTRGGGGEGGEGGALRRKVLHFKLVLVGGSMSSEGESKIRVTDFFVAQIRPEGLLIPSFPSSLPPSLPPSFPPSLPPSVPLPPPRSRDSRPSLLSLAPLHPSAPLFSSLLTTATSPIPSTYPPLLPPHHHLHSSILPAYHKLL</sequence>
<feature type="region of interest" description="Disordered" evidence="1">
    <location>
        <begin position="356"/>
        <end position="382"/>
    </location>
</feature>
<dbReference type="GO" id="GO:0006355">
    <property type="term" value="P:regulation of DNA-templated transcription"/>
    <property type="evidence" value="ECO:0007669"/>
    <property type="project" value="InterPro"/>
</dbReference>
<gene>
    <name evidence="2" type="ORF">NSK_007563</name>
</gene>
<dbReference type="InterPro" id="IPR009044">
    <property type="entry name" value="ssDNA-bd_transcriptional_reg"/>
</dbReference>
<feature type="compositionally biased region" description="Pro residues" evidence="1">
    <location>
        <begin position="356"/>
        <end position="374"/>
    </location>
</feature>
<dbReference type="OrthoDB" id="10357410at2759"/>
<protein>
    <submittedName>
        <fullName evidence="2">Uncharacterized protein</fullName>
    </submittedName>
</protein>
<dbReference type="AlphaFoldDB" id="A0A4D9CP64"/>
<evidence type="ECO:0000256" key="1">
    <source>
        <dbReference type="SAM" id="MobiDB-lite"/>
    </source>
</evidence>
<organism evidence="2 3">
    <name type="scientific">Nannochloropsis salina CCMP1776</name>
    <dbReference type="NCBI Taxonomy" id="1027361"/>
    <lineage>
        <taxon>Eukaryota</taxon>
        <taxon>Sar</taxon>
        <taxon>Stramenopiles</taxon>
        <taxon>Ochrophyta</taxon>
        <taxon>Eustigmatophyceae</taxon>
        <taxon>Eustigmatales</taxon>
        <taxon>Monodopsidaceae</taxon>
        <taxon>Microchloropsis</taxon>
        <taxon>Microchloropsis salina</taxon>
    </lineage>
</organism>
<evidence type="ECO:0000313" key="3">
    <source>
        <dbReference type="Proteomes" id="UP000355283"/>
    </source>
</evidence>